<protein>
    <recommendedName>
        <fullName evidence="1">Heterokaryon incompatibility domain-containing protein</fullName>
    </recommendedName>
</protein>
<gene>
    <name evidence="2" type="ORF">OIDMADRAFT_71339</name>
</gene>
<dbReference type="HOGENOM" id="CLU_004184_6_2_1"/>
<organism evidence="2 3">
    <name type="scientific">Oidiodendron maius (strain Zn)</name>
    <dbReference type="NCBI Taxonomy" id="913774"/>
    <lineage>
        <taxon>Eukaryota</taxon>
        <taxon>Fungi</taxon>
        <taxon>Dikarya</taxon>
        <taxon>Ascomycota</taxon>
        <taxon>Pezizomycotina</taxon>
        <taxon>Leotiomycetes</taxon>
        <taxon>Leotiomycetes incertae sedis</taxon>
        <taxon>Myxotrichaceae</taxon>
        <taxon>Oidiodendron</taxon>
    </lineage>
</organism>
<evidence type="ECO:0000313" key="2">
    <source>
        <dbReference type="EMBL" id="KIM94396.1"/>
    </source>
</evidence>
<proteinExistence type="predicted"/>
<dbReference type="EMBL" id="KN832890">
    <property type="protein sequence ID" value="KIM94396.1"/>
    <property type="molecule type" value="Genomic_DNA"/>
</dbReference>
<evidence type="ECO:0000259" key="1">
    <source>
        <dbReference type="Pfam" id="PF06985"/>
    </source>
</evidence>
<reference evidence="2 3" key="1">
    <citation type="submission" date="2014-04" db="EMBL/GenBank/DDBJ databases">
        <authorList>
            <consortium name="DOE Joint Genome Institute"/>
            <person name="Kuo A."/>
            <person name="Martino E."/>
            <person name="Perotto S."/>
            <person name="Kohler A."/>
            <person name="Nagy L.G."/>
            <person name="Floudas D."/>
            <person name="Copeland A."/>
            <person name="Barry K.W."/>
            <person name="Cichocki N."/>
            <person name="Veneault-Fourrey C."/>
            <person name="LaButti K."/>
            <person name="Lindquist E.A."/>
            <person name="Lipzen A."/>
            <person name="Lundell T."/>
            <person name="Morin E."/>
            <person name="Murat C."/>
            <person name="Sun H."/>
            <person name="Tunlid A."/>
            <person name="Henrissat B."/>
            <person name="Grigoriev I.V."/>
            <person name="Hibbett D.S."/>
            <person name="Martin F."/>
            <person name="Nordberg H.P."/>
            <person name="Cantor M.N."/>
            <person name="Hua S.X."/>
        </authorList>
    </citation>
    <scope>NUCLEOTIDE SEQUENCE [LARGE SCALE GENOMIC DNA]</scope>
    <source>
        <strain evidence="2 3">Zn</strain>
    </source>
</reference>
<dbReference type="Pfam" id="PF06985">
    <property type="entry name" value="HET"/>
    <property type="match status" value="1"/>
</dbReference>
<dbReference type="PANTHER" id="PTHR24148:SF73">
    <property type="entry name" value="HET DOMAIN PROTEIN (AFU_ORTHOLOGUE AFUA_8G01020)"/>
    <property type="match status" value="1"/>
</dbReference>
<dbReference type="OrthoDB" id="2157530at2759"/>
<dbReference type="InterPro" id="IPR052895">
    <property type="entry name" value="HetReg/Transcr_Mod"/>
</dbReference>
<evidence type="ECO:0000313" key="3">
    <source>
        <dbReference type="Proteomes" id="UP000054321"/>
    </source>
</evidence>
<sequence length="134" mass="15064">QTRILCLHPGTSEMQVQCSLIPMSLDDPSGDKKDQGWSGEYEALSYTWGKPHPTTTLTCNGVSYGVTNNLYSALHHLRLPDRPRYIWVDALCINQNDIPERNVQVREMIRIYSGAKRVVIWLGGAAADSEWAMS</sequence>
<dbReference type="STRING" id="913774.A0A0C3GVP1"/>
<feature type="non-terminal residue" evidence="2">
    <location>
        <position position="1"/>
    </location>
</feature>
<feature type="domain" description="Heterokaryon incompatibility" evidence="1">
    <location>
        <begin position="41"/>
        <end position="129"/>
    </location>
</feature>
<dbReference type="AlphaFoldDB" id="A0A0C3GVP1"/>
<reference evidence="3" key="2">
    <citation type="submission" date="2015-01" db="EMBL/GenBank/DDBJ databases">
        <title>Evolutionary Origins and Diversification of the Mycorrhizal Mutualists.</title>
        <authorList>
            <consortium name="DOE Joint Genome Institute"/>
            <consortium name="Mycorrhizal Genomics Consortium"/>
            <person name="Kohler A."/>
            <person name="Kuo A."/>
            <person name="Nagy L.G."/>
            <person name="Floudas D."/>
            <person name="Copeland A."/>
            <person name="Barry K.W."/>
            <person name="Cichocki N."/>
            <person name="Veneault-Fourrey C."/>
            <person name="LaButti K."/>
            <person name="Lindquist E.A."/>
            <person name="Lipzen A."/>
            <person name="Lundell T."/>
            <person name="Morin E."/>
            <person name="Murat C."/>
            <person name="Riley R."/>
            <person name="Ohm R."/>
            <person name="Sun H."/>
            <person name="Tunlid A."/>
            <person name="Henrissat B."/>
            <person name="Grigoriev I.V."/>
            <person name="Hibbett D.S."/>
            <person name="Martin F."/>
        </authorList>
    </citation>
    <scope>NUCLEOTIDE SEQUENCE [LARGE SCALE GENOMIC DNA]</scope>
    <source>
        <strain evidence="3">Zn</strain>
    </source>
</reference>
<name>A0A0C3GVP1_OIDMZ</name>
<keyword evidence="3" id="KW-1185">Reference proteome</keyword>
<dbReference type="InParanoid" id="A0A0C3GVP1"/>
<feature type="non-terminal residue" evidence="2">
    <location>
        <position position="134"/>
    </location>
</feature>
<dbReference type="PANTHER" id="PTHR24148">
    <property type="entry name" value="ANKYRIN REPEAT DOMAIN-CONTAINING PROTEIN 39 HOMOLOG-RELATED"/>
    <property type="match status" value="1"/>
</dbReference>
<dbReference type="Proteomes" id="UP000054321">
    <property type="component" value="Unassembled WGS sequence"/>
</dbReference>
<dbReference type="InterPro" id="IPR010730">
    <property type="entry name" value="HET"/>
</dbReference>
<accession>A0A0C3GVP1</accession>